<evidence type="ECO:0000256" key="1">
    <source>
        <dbReference type="ARBA" id="ARBA00022741"/>
    </source>
</evidence>
<evidence type="ECO:0000256" key="2">
    <source>
        <dbReference type="ARBA" id="ARBA00022840"/>
    </source>
</evidence>
<dbReference type="AlphaFoldDB" id="A0A5B9Q2T8"/>
<feature type="domain" description="Zeta toxin" evidence="3">
    <location>
        <begin position="4"/>
        <end position="162"/>
    </location>
</feature>
<dbReference type="PANTHER" id="PTHR39206:SF1">
    <property type="entry name" value="SLL8004 PROTEIN"/>
    <property type="match status" value="1"/>
</dbReference>
<proteinExistence type="predicted"/>
<evidence type="ECO:0000259" key="3">
    <source>
        <dbReference type="Pfam" id="PF06414"/>
    </source>
</evidence>
<dbReference type="Pfam" id="PF06414">
    <property type="entry name" value="Zeta_toxin"/>
    <property type="match status" value="1"/>
</dbReference>
<protein>
    <submittedName>
        <fullName evidence="4">Zeta toxin</fullName>
    </submittedName>
</protein>
<evidence type="ECO:0000313" key="5">
    <source>
        <dbReference type="Proteomes" id="UP000323917"/>
    </source>
</evidence>
<dbReference type="Proteomes" id="UP000323917">
    <property type="component" value="Chromosome"/>
</dbReference>
<dbReference type="InterPro" id="IPR010488">
    <property type="entry name" value="Zeta_toxin_domain"/>
</dbReference>
<dbReference type="OrthoDB" id="9791543at2"/>
<dbReference type="RefSeq" id="WP_148072120.1">
    <property type="nucleotide sequence ID" value="NZ_CP042913.1"/>
</dbReference>
<keyword evidence="5" id="KW-1185">Reference proteome</keyword>
<evidence type="ECO:0000313" key="4">
    <source>
        <dbReference type="EMBL" id="QEG33338.1"/>
    </source>
</evidence>
<dbReference type="SUPFAM" id="SSF52540">
    <property type="entry name" value="P-loop containing nucleoside triphosphate hydrolases"/>
    <property type="match status" value="1"/>
</dbReference>
<dbReference type="PANTHER" id="PTHR39206">
    <property type="entry name" value="SLL8004 PROTEIN"/>
    <property type="match status" value="1"/>
</dbReference>
<dbReference type="InterPro" id="IPR027417">
    <property type="entry name" value="P-loop_NTPase"/>
</dbReference>
<dbReference type="GO" id="GO:0005524">
    <property type="term" value="F:ATP binding"/>
    <property type="evidence" value="ECO:0007669"/>
    <property type="project" value="UniProtKB-KW"/>
</dbReference>
<accession>A0A5B9Q2T8</accession>
<reference evidence="4 5" key="1">
    <citation type="submission" date="2019-08" db="EMBL/GenBank/DDBJ databases">
        <title>Deep-cultivation of Planctomycetes and their phenomic and genomic characterization uncovers novel biology.</title>
        <authorList>
            <person name="Wiegand S."/>
            <person name="Jogler M."/>
            <person name="Boedeker C."/>
            <person name="Pinto D."/>
            <person name="Vollmers J."/>
            <person name="Rivas-Marin E."/>
            <person name="Kohn T."/>
            <person name="Peeters S.H."/>
            <person name="Heuer A."/>
            <person name="Rast P."/>
            <person name="Oberbeckmann S."/>
            <person name="Bunk B."/>
            <person name="Jeske O."/>
            <person name="Meyerdierks A."/>
            <person name="Storesund J.E."/>
            <person name="Kallscheuer N."/>
            <person name="Luecker S."/>
            <person name="Lage O.M."/>
            <person name="Pohl T."/>
            <person name="Merkel B.J."/>
            <person name="Hornburger P."/>
            <person name="Mueller R.-W."/>
            <person name="Bruemmer F."/>
            <person name="Labrenz M."/>
            <person name="Spormann A.M."/>
            <person name="Op den Camp H."/>
            <person name="Overmann J."/>
            <person name="Amann R."/>
            <person name="Jetten M.S.M."/>
            <person name="Mascher T."/>
            <person name="Medema M.H."/>
            <person name="Devos D.P."/>
            <person name="Kaster A.-K."/>
            <person name="Ovreas L."/>
            <person name="Rohde M."/>
            <person name="Galperin M.Y."/>
            <person name="Jogler C."/>
        </authorList>
    </citation>
    <scope>NUCLEOTIDE SEQUENCE [LARGE SCALE GENOMIC DNA]</scope>
    <source>
        <strain evidence="4 5">Pr1d</strain>
    </source>
</reference>
<organism evidence="4 5">
    <name type="scientific">Bythopirellula goksoeyrii</name>
    <dbReference type="NCBI Taxonomy" id="1400387"/>
    <lineage>
        <taxon>Bacteria</taxon>
        <taxon>Pseudomonadati</taxon>
        <taxon>Planctomycetota</taxon>
        <taxon>Planctomycetia</taxon>
        <taxon>Pirellulales</taxon>
        <taxon>Lacipirellulaceae</taxon>
        <taxon>Bythopirellula</taxon>
    </lineage>
</organism>
<name>A0A5B9Q2T8_9BACT</name>
<dbReference type="Gene3D" id="3.40.50.300">
    <property type="entry name" value="P-loop containing nucleotide triphosphate hydrolases"/>
    <property type="match status" value="1"/>
</dbReference>
<dbReference type="EMBL" id="CP042913">
    <property type="protein sequence ID" value="QEG33338.1"/>
    <property type="molecule type" value="Genomic_DNA"/>
</dbReference>
<dbReference type="GO" id="GO:0016301">
    <property type="term" value="F:kinase activity"/>
    <property type="evidence" value="ECO:0007669"/>
    <property type="project" value="InterPro"/>
</dbReference>
<dbReference type="KEGG" id="bgok:Pr1d_05990"/>
<gene>
    <name evidence="4" type="ORF">Pr1d_05990</name>
</gene>
<keyword evidence="1" id="KW-0547">Nucleotide-binding</keyword>
<sequence length="173" mass="18938">MSEKRILIIAGPNGAGKTTFARSFLPEEANCPHFINADLIAAGLSPFAPQAAAVKAGRLMVAEINQCVACGESFAFETTLAGVGFVRRIRAWRDLGYHVSLFFLGLPNPEMAVARVAERVRQGGHDVPEPVIRRRFAAGLRNLERRYKAAVDAWAVYDNEGEVPKLIQWSESA</sequence>
<keyword evidence="2" id="KW-0067">ATP-binding</keyword>